<evidence type="ECO:0000313" key="6">
    <source>
        <dbReference type="EMBL" id="EPY34647.1"/>
    </source>
</evidence>
<evidence type="ECO:0000256" key="1">
    <source>
        <dbReference type="ARBA" id="ARBA00022679"/>
    </source>
</evidence>
<keyword evidence="2" id="KW-0547">Nucleotide-binding</keyword>
<comment type="caution">
    <text evidence="6">The sequence shown here is derived from an EMBL/GenBank/DDBJ whole genome shotgun (WGS) entry which is preliminary data.</text>
</comment>
<dbReference type="CDD" id="cd01428">
    <property type="entry name" value="ADK"/>
    <property type="match status" value="1"/>
</dbReference>
<dbReference type="GO" id="GO:0004017">
    <property type="term" value="F:AMP kinase activity"/>
    <property type="evidence" value="ECO:0007669"/>
    <property type="project" value="InterPro"/>
</dbReference>
<evidence type="ECO:0000256" key="5">
    <source>
        <dbReference type="SAM" id="MobiDB-lite"/>
    </source>
</evidence>
<comment type="similarity">
    <text evidence="4">Belongs to the adenylate kinase family.</text>
</comment>
<feature type="region of interest" description="Disordered" evidence="5">
    <location>
        <begin position="33"/>
        <end position="53"/>
    </location>
</feature>
<dbReference type="InterPro" id="IPR000850">
    <property type="entry name" value="Adenylat/UMP-CMP_kin"/>
</dbReference>
<dbReference type="InterPro" id="IPR033690">
    <property type="entry name" value="Adenylat_kinase_CS"/>
</dbReference>
<evidence type="ECO:0000256" key="4">
    <source>
        <dbReference type="RuleBase" id="RU003330"/>
    </source>
</evidence>
<dbReference type="OrthoDB" id="439792at2759"/>
<dbReference type="Proteomes" id="UP000015354">
    <property type="component" value="Unassembled WGS sequence"/>
</dbReference>
<dbReference type="Pfam" id="PF00406">
    <property type="entry name" value="ADK"/>
    <property type="match status" value="1"/>
</dbReference>
<keyword evidence="3 4" id="KW-0418">Kinase</keyword>
<reference evidence="6 7" key="1">
    <citation type="journal article" date="2013" name="PLoS ONE">
        <title>Predicting the Proteins of Angomonas deanei, Strigomonas culicis and Their Respective Endosymbionts Reveals New Aspects of the Trypanosomatidae Family.</title>
        <authorList>
            <person name="Motta M.C."/>
            <person name="Martins A.C."/>
            <person name="de Souza S.S."/>
            <person name="Catta-Preta C.M."/>
            <person name="Silva R."/>
            <person name="Klein C.C."/>
            <person name="de Almeida L.G."/>
            <person name="de Lima Cunha O."/>
            <person name="Ciapina L.P."/>
            <person name="Brocchi M."/>
            <person name="Colabardini A.C."/>
            <person name="de Araujo Lima B."/>
            <person name="Machado C.R."/>
            <person name="de Almeida Soares C.M."/>
            <person name="Probst C.M."/>
            <person name="de Menezes C.B."/>
            <person name="Thompson C.E."/>
            <person name="Bartholomeu D.C."/>
            <person name="Gradia D.F."/>
            <person name="Pavoni D.P."/>
            <person name="Grisard E.C."/>
            <person name="Fantinatti-Garboggini F."/>
            <person name="Marchini F.K."/>
            <person name="Rodrigues-Luiz G.F."/>
            <person name="Wagner G."/>
            <person name="Goldman G.H."/>
            <person name="Fietto J.L."/>
            <person name="Elias M.C."/>
            <person name="Goldman M.H."/>
            <person name="Sagot M.F."/>
            <person name="Pereira M."/>
            <person name="Stoco P.H."/>
            <person name="de Mendonca-Neto R.P."/>
            <person name="Teixeira S.M."/>
            <person name="Maciel T.E."/>
            <person name="de Oliveira Mendes T.A."/>
            <person name="Urmenyi T.P."/>
            <person name="de Souza W."/>
            <person name="Schenkman S."/>
            <person name="de Vasconcelos A.T."/>
        </authorList>
    </citation>
    <scope>NUCLEOTIDE SEQUENCE [LARGE SCALE GENOMIC DNA]</scope>
</reference>
<sequence length="315" mass="35186">MRVCIADLPFPLSFARCIRIGVIGFHIRRPYEQNRTHKKKPNPAMSFSQKPPLSEEENAYLHDKHVAEILEVLLRAVLRDRPEKPTEYLHAFTATPIPPHIIIAGPPAGGKGTQCENIKQYYTDALGHAPVHISSGDILRAEVKAKTELGELAATYMQAGKLVPDGVMCDMMKERLAQDDCRQCGWLLDGFPRTREQALALDAAGVIPDAFLVLRVPDEVLVERVVGRRVDPATGDIYHLTYKPPPADQPELLARLEQRADDTPDVLKPRLVVYHNSVTQLSEFYKPILVSIDANRAPDQVGKDVVDVLKKVQLM</sequence>
<proteinExistence type="inferred from homology"/>
<name>S9UUQ0_9TRYP</name>
<dbReference type="AlphaFoldDB" id="S9UUQ0"/>
<dbReference type="PROSITE" id="PS00113">
    <property type="entry name" value="ADENYLATE_KINASE"/>
    <property type="match status" value="1"/>
</dbReference>
<dbReference type="NCBIfam" id="TIGR01351">
    <property type="entry name" value="adk"/>
    <property type="match status" value="1"/>
</dbReference>
<dbReference type="Gene3D" id="3.40.50.300">
    <property type="entry name" value="P-loop containing nucleotide triphosphate hydrolases"/>
    <property type="match status" value="1"/>
</dbReference>
<dbReference type="PANTHER" id="PTHR23359">
    <property type="entry name" value="NUCLEOTIDE KINASE"/>
    <property type="match status" value="1"/>
</dbReference>
<dbReference type="PRINTS" id="PR00094">
    <property type="entry name" value="ADENYLTKNASE"/>
</dbReference>
<organism evidence="6 7">
    <name type="scientific">Strigomonas culicis</name>
    <dbReference type="NCBI Taxonomy" id="28005"/>
    <lineage>
        <taxon>Eukaryota</taxon>
        <taxon>Discoba</taxon>
        <taxon>Euglenozoa</taxon>
        <taxon>Kinetoplastea</taxon>
        <taxon>Metakinetoplastina</taxon>
        <taxon>Trypanosomatida</taxon>
        <taxon>Trypanosomatidae</taxon>
        <taxon>Strigomonadinae</taxon>
        <taxon>Strigomonas</taxon>
    </lineage>
</organism>
<dbReference type="InterPro" id="IPR006259">
    <property type="entry name" value="Adenyl_kin_sub"/>
</dbReference>
<protein>
    <submittedName>
        <fullName evidence="6">Adenylate kinase</fullName>
    </submittedName>
</protein>
<dbReference type="GO" id="GO:0005524">
    <property type="term" value="F:ATP binding"/>
    <property type="evidence" value="ECO:0007669"/>
    <property type="project" value="InterPro"/>
</dbReference>
<accession>S9UUQ0</accession>
<evidence type="ECO:0000256" key="3">
    <source>
        <dbReference type="ARBA" id="ARBA00022777"/>
    </source>
</evidence>
<keyword evidence="1 4" id="KW-0808">Transferase</keyword>
<dbReference type="EMBL" id="ATMH01001455">
    <property type="protein sequence ID" value="EPY34647.1"/>
    <property type="molecule type" value="Genomic_DNA"/>
</dbReference>
<dbReference type="HAMAP" id="MF_00235">
    <property type="entry name" value="Adenylate_kinase_Adk"/>
    <property type="match status" value="1"/>
</dbReference>
<keyword evidence="7" id="KW-1185">Reference proteome</keyword>
<evidence type="ECO:0000313" key="7">
    <source>
        <dbReference type="Proteomes" id="UP000015354"/>
    </source>
</evidence>
<evidence type="ECO:0000256" key="2">
    <source>
        <dbReference type="ARBA" id="ARBA00022741"/>
    </source>
</evidence>
<dbReference type="SUPFAM" id="SSF52540">
    <property type="entry name" value="P-loop containing nucleoside triphosphate hydrolases"/>
    <property type="match status" value="1"/>
</dbReference>
<dbReference type="InterPro" id="IPR027417">
    <property type="entry name" value="P-loop_NTPase"/>
</dbReference>
<dbReference type="CDD" id="cd22981">
    <property type="entry name" value="DD_TbAK-like"/>
    <property type="match status" value="1"/>
</dbReference>
<gene>
    <name evidence="6" type="ORF">STCU_01455</name>
</gene>